<keyword evidence="3" id="KW-1003">Cell membrane</keyword>
<keyword evidence="2" id="KW-0813">Transport</keyword>
<keyword evidence="5" id="KW-0762">Sugar transport</keyword>
<dbReference type="PANTHER" id="PTHR30505:SF0">
    <property type="entry name" value="FRUCTOSE-LIKE PTS SYSTEM EIIBC COMPONENT-RELATED"/>
    <property type="match status" value="1"/>
</dbReference>
<dbReference type="InterPro" id="IPR003353">
    <property type="entry name" value="PTS_IIB_fruc"/>
</dbReference>
<evidence type="ECO:0000256" key="2">
    <source>
        <dbReference type="ARBA" id="ARBA00022448"/>
    </source>
</evidence>
<dbReference type="PROSITE" id="PS51099">
    <property type="entry name" value="PTS_EIIB_TYPE_2"/>
    <property type="match status" value="1"/>
</dbReference>
<reference evidence="16 17" key="1">
    <citation type="submission" date="2024-08" db="EMBL/GenBank/DDBJ databases">
        <title>Genome mining of Saccharopolyspora cebuensis PGLac3 from Nigerian medicinal plant.</title>
        <authorList>
            <person name="Ezeobiora C.E."/>
            <person name="Igbokwe N.H."/>
            <person name="Amin D.H."/>
            <person name="Mendie U.E."/>
        </authorList>
    </citation>
    <scope>NUCLEOTIDE SEQUENCE [LARGE SCALE GENOMIC DNA]</scope>
    <source>
        <strain evidence="16 17">PGLac3</strain>
    </source>
</reference>
<feature type="transmembrane region" description="Helical" evidence="13">
    <location>
        <begin position="199"/>
        <end position="220"/>
    </location>
</feature>
<evidence type="ECO:0000259" key="14">
    <source>
        <dbReference type="PROSITE" id="PS51099"/>
    </source>
</evidence>
<accession>A0ABV4CNZ1</accession>
<evidence type="ECO:0000256" key="13">
    <source>
        <dbReference type="SAM" id="Phobius"/>
    </source>
</evidence>
<comment type="subcellular location">
    <subcellularLocation>
        <location evidence="1">Cell inner membrane</location>
        <topology evidence="1">Multi-pass membrane protein</topology>
    </subcellularLocation>
</comment>
<sequence length="497" mass="49265">MRLVAVTACPTGIAHTYMAAESLEQAAKDAGAEIRVETQGSAGSAPLSAADIQAADAVIFAADVGVQDRERFAGKPLVEAGVKQAINDAAALLDRARTAAAGRPAEPGDAPAAEPAAGPERTGAVEQAGAVESGAGPAARLRQWLMTGVSYLIPFVAAGGLLIALSYALGGYRISDAPDVTEHFDPASLTSWAALTNQIGTGAFEFLVPVLAGFIAYAMADRPAIAPGFVGGYAAVTVGAGFLGGLVAGLLAGAVVAGLRRVRVPRAVAGIMPVVVLPLVGSLVVGTVMFVLIGKPIAAVMTGLTDWLGSLSGANAALLGGLLGAMIAFDMGGPVNKVAYTFAVGGLSIGNQTSLEIMAAVMAAGMVPPLALALAAALRGRLFTPAERNAGRTGWLLGASFITEGAIPFAASDPLRVIPSIVVGSATTGALSMAFGATLRAPHGGLFVLPLAGNALPYLLAIAAGVVVAAGAVLVAKRIGGGTEPDIPAPTTTAATA</sequence>
<keyword evidence="4" id="KW-0597">Phosphoprotein</keyword>
<dbReference type="Gene3D" id="3.40.50.2300">
    <property type="match status" value="1"/>
</dbReference>
<feature type="transmembrane region" description="Helical" evidence="13">
    <location>
        <begin position="357"/>
        <end position="378"/>
    </location>
</feature>
<evidence type="ECO:0000256" key="8">
    <source>
        <dbReference type="ARBA" id="ARBA00022692"/>
    </source>
</evidence>
<dbReference type="InterPro" id="IPR036095">
    <property type="entry name" value="PTS_EIIB-like_sf"/>
</dbReference>
<dbReference type="InterPro" id="IPR050864">
    <property type="entry name" value="Bacterial_PTS_Sugar_Transport"/>
</dbReference>
<evidence type="ECO:0000256" key="1">
    <source>
        <dbReference type="ARBA" id="ARBA00004429"/>
    </source>
</evidence>
<organism evidence="16 17">
    <name type="scientific">Saccharopolyspora cebuensis</name>
    <dbReference type="NCBI Taxonomy" id="418759"/>
    <lineage>
        <taxon>Bacteria</taxon>
        <taxon>Bacillati</taxon>
        <taxon>Actinomycetota</taxon>
        <taxon>Actinomycetes</taxon>
        <taxon>Pseudonocardiales</taxon>
        <taxon>Pseudonocardiaceae</taxon>
        <taxon>Saccharopolyspora</taxon>
    </lineage>
</organism>
<feature type="transmembrane region" description="Helical" evidence="13">
    <location>
        <begin position="417"/>
        <end position="435"/>
    </location>
</feature>
<dbReference type="InterPro" id="IPR006327">
    <property type="entry name" value="PTS_IIC_fruc"/>
</dbReference>
<name>A0ABV4CNZ1_9PSEU</name>
<keyword evidence="17" id="KW-1185">Reference proteome</keyword>
<dbReference type="NCBIfam" id="TIGR00829">
    <property type="entry name" value="FRU"/>
    <property type="match status" value="1"/>
</dbReference>
<keyword evidence="9" id="KW-0418">Kinase</keyword>
<evidence type="ECO:0000256" key="12">
    <source>
        <dbReference type="SAM" id="MobiDB-lite"/>
    </source>
</evidence>
<dbReference type="Pfam" id="PF02302">
    <property type="entry name" value="PTS_IIB"/>
    <property type="match status" value="1"/>
</dbReference>
<keyword evidence="7" id="KW-0598">Phosphotransferase system</keyword>
<dbReference type="RefSeq" id="WP_345362423.1">
    <property type="nucleotide sequence ID" value="NZ_BAABII010000006.1"/>
</dbReference>
<evidence type="ECO:0000256" key="10">
    <source>
        <dbReference type="ARBA" id="ARBA00022989"/>
    </source>
</evidence>
<evidence type="ECO:0000259" key="15">
    <source>
        <dbReference type="PROSITE" id="PS51104"/>
    </source>
</evidence>
<dbReference type="InterPro" id="IPR003352">
    <property type="entry name" value="PTS_EIIC"/>
</dbReference>
<feature type="transmembrane region" description="Helical" evidence="13">
    <location>
        <begin position="149"/>
        <end position="169"/>
    </location>
</feature>
<evidence type="ECO:0000256" key="7">
    <source>
        <dbReference type="ARBA" id="ARBA00022683"/>
    </source>
</evidence>
<dbReference type="InterPro" id="IPR013014">
    <property type="entry name" value="PTS_EIIC_2"/>
</dbReference>
<dbReference type="SUPFAM" id="SSF52794">
    <property type="entry name" value="PTS system IIB component-like"/>
    <property type="match status" value="1"/>
</dbReference>
<evidence type="ECO:0000256" key="11">
    <source>
        <dbReference type="ARBA" id="ARBA00023136"/>
    </source>
</evidence>
<feature type="transmembrane region" description="Helical" evidence="13">
    <location>
        <begin position="455"/>
        <end position="476"/>
    </location>
</feature>
<dbReference type="InterPro" id="IPR013011">
    <property type="entry name" value="PTS_EIIB_2"/>
</dbReference>
<feature type="region of interest" description="Disordered" evidence="12">
    <location>
        <begin position="98"/>
        <end position="124"/>
    </location>
</feature>
<feature type="transmembrane region" description="Helical" evidence="13">
    <location>
        <begin position="305"/>
        <end position="329"/>
    </location>
</feature>
<feature type="domain" description="PTS EIIB type-2" evidence="14">
    <location>
        <begin position="1"/>
        <end position="98"/>
    </location>
</feature>
<dbReference type="EMBL" id="JBGEHV010000066">
    <property type="protein sequence ID" value="MEY8042812.1"/>
    <property type="molecule type" value="Genomic_DNA"/>
</dbReference>
<evidence type="ECO:0000313" key="17">
    <source>
        <dbReference type="Proteomes" id="UP001564626"/>
    </source>
</evidence>
<feature type="transmembrane region" description="Helical" evidence="13">
    <location>
        <begin position="232"/>
        <end position="259"/>
    </location>
</feature>
<evidence type="ECO:0000256" key="6">
    <source>
        <dbReference type="ARBA" id="ARBA00022679"/>
    </source>
</evidence>
<dbReference type="NCBIfam" id="TIGR01427">
    <property type="entry name" value="PTS_IIC_fructo"/>
    <property type="match status" value="1"/>
</dbReference>
<evidence type="ECO:0000256" key="5">
    <source>
        <dbReference type="ARBA" id="ARBA00022597"/>
    </source>
</evidence>
<dbReference type="PANTHER" id="PTHR30505">
    <property type="entry name" value="FRUCTOSE-LIKE PERMEASE"/>
    <property type="match status" value="1"/>
</dbReference>
<dbReference type="PROSITE" id="PS51104">
    <property type="entry name" value="PTS_EIIC_TYPE_2"/>
    <property type="match status" value="1"/>
</dbReference>
<dbReference type="CDD" id="cd05569">
    <property type="entry name" value="PTS_IIB_fructose"/>
    <property type="match status" value="1"/>
</dbReference>
<comment type="caution">
    <text evidence="16">The sequence shown here is derived from an EMBL/GenBank/DDBJ whole genome shotgun (WGS) entry which is preliminary data.</text>
</comment>
<dbReference type="Proteomes" id="UP001564626">
    <property type="component" value="Unassembled WGS sequence"/>
</dbReference>
<proteinExistence type="predicted"/>
<feature type="domain" description="PTS EIIC type-2" evidence="15">
    <location>
        <begin position="141"/>
        <end position="486"/>
    </location>
</feature>
<keyword evidence="10 13" id="KW-1133">Transmembrane helix</keyword>
<evidence type="ECO:0000256" key="9">
    <source>
        <dbReference type="ARBA" id="ARBA00022777"/>
    </source>
</evidence>
<dbReference type="InterPro" id="IPR003501">
    <property type="entry name" value="PTS_EIIB_2/3"/>
</dbReference>
<dbReference type="Pfam" id="PF02378">
    <property type="entry name" value="PTS_EIIC"/>
    <property type="match status" value="1"/>
</dbReference>
<keyword evidence="8 13" id="KW-0812">Transmembrane</keyword>
<protein>
    <submittedName>
        <fullName evidence="16">PTS fructose transporter subunit IIC</fullName>
    </submittedName>
</protein>
<feature type="transmembrane region" description="Helical" evidence="13">
    <location>
        <begin position="271"/>
        <end position="293"/>
    </location>
</feature>
<keyword evidence="11 13" id="KW-0472">Membrane</keyword>
<evidence type="ECO:0000256" key="3">
    <source>
        <dbReference type="ARBA" id="ARBA00022475"/>
    </source>
</evidence>
<keyword evidence="6" id="KW-0808">Transferase</keyword>
<evidence type="ECO:0000313" key="16">
    <source>
        <dbReference type="EMBL" id="MEY8042812.1"/>
    </source>
</evidence>
<gene>
    <name evidence="16" type="ORF">AB8O55_25685</name>
</gene>
<evidence type="ECO:0000256" key="4">
    <source>
        <dbReference type="ARBA" id="ARBA00022553"/>
    </source>
</evidence>